<dbReference type="Pfam" id="PF00201">
    <property type="entry name" value="UDPGT"/>
    <property type="match status" value="1"/>
</dbReference>
<dbReference type="SUPFAM" id="SSF53756">
    <property type="entry name" value="UDP-Glycosyltransferase/glycogen phosphorylase"/>
    <property type="match status" value="1"/>
</dbReference>
<dbReference type="InterPro" id="IPR002213">
    <property type="entry name" value="UDP_glucos_trans"/>
</dbReference>
<proteinExistence type="predicted"/>
<evidence type="ECO:0000313" key="2">
    <source>
        <dbReference type="Proteomes" id="UP000192273"/>
    </source>
</evidence>
<name>A0A1V0RJJ3_9RHOB</name>
<gene>
    <name evidence="1" type="ORF">ROSMUCSMR3_00439</name>
</gene>
<dbReference type="Gene3D" id="3.40.50.2000">
    <property type="entry name" value="Glycogen Phosphorylase B"/>
    <property type="match status" value="2"/>
</dbReference>
<organism evidence="1 2">
    <name type="scientific">Roseovarius mucosus</name>
    <dbReference type="NCBI Taxonomy" id="215743"/>
    <lineage>
        <taxon>Bacteria</taxon>
        <taxon>Pseudomonadati</taxon>
        <taxon>Pseudomonadota</taxon>
        <taxon>Alphaproteobacteria</taxon>
        <taxon>Rhodobacterales</taxon>
        <taxon>Roseobacteraceae</taxon>
        <taxon>Roseovarius</taxon>
    </lineage>
</organism>
<sequence length="374" mass="41510">MDFGGLGFLRLSQKFEAAGHSSVWITYGDQVARLRGHGCDVEQAGDLNRLRLMPMPHIDDIAKNPAVHDGRVASLRRVMERIAQHRPDMVFIDRLLVGAGLAVAQLDLPYAAMGTPGGYWRFFPDPAQGHLNIHPWPEPVQEYHDLGERLKDELGWQKGRLDSGWLRSPYLNAQFLPTRFYAHVNDPASISIHNHTSPALAPNVRRIGVSFGNQGSTEHLLRLTEALIANIPEGNGVSLFLGNHPDLHAHFHSVSRGKDVELHQWIEFNTVMPGLSSFLFLGGVGTIWHCLQNGVPMIVAPGFIGDQLENARRIAALGLGAHMAEDQPCEDIAAIVQRVTMDADIRNRLAEAREPASFSHTMDSFFELICDLTR</sequence>
<evidence type="ECO:0000313" key="1">
    <source>
        <dbReference type="EMBL" id="ARE81943.1"/>
    </source>
</evidence>
<protein>
    <submittedName>
        <fullName evidence="1">MGT: glycosyltransferase, MGT family</fullName>
    </submittedName>
</protein>
<dbReference type="AlphaFoldDB" id="A0A1V0RJJ3"/>
<dbReference type="KEGG" id="rmm:ROSMUCSMR3_00439"/>
<accession>A0A1V0RJJ3</accession>
<reference evidence="1 2" key="1">
    <citation type="submission" date="2017-03" db="EMBL/GenBank/DDBJ databases">
        <title>Genome Sequence of Roseovarius mucosus strain SMR3 Isolated from a culture of the Diatom Skeletonema marinoi.</title>
        <authorList>
            <person name="Topel M."/>
            <person name="Pinder M."/>
            <person name="Johansson O.N."/>
            <person name="Kourtchenko O."/>
            <person name="Godhe A."/>
            <person name="Clarke A.K."/>
        </authorList>
    </citation>
    <scope>NUCLEOTIDE SEQUENCE [LARGE SCALE GENOMIC DNA]</scope>
    <source>
        <strain evidence="1 2">SMR3</strain>
    </source>
</reference>
<keyword evidence="2" id="KW-1185">Reference proteome</keyword>
<dbReference type="GO" id="GO:0008194">
    <property type="term" value="F:UDP-glycosyltransferase activity"/>
    <property type="evidence" value="ECO:0007669"/>
    <property type="project" value="InterPro"/>
</dbReference>
<dbReference type="EMBL" id="CP020474">
    <property type="protein sequence ID" value="ARE81943.1"/>
    <property type="molecule type" value="Genomic_DNA"/>
</dbReference>
<dbReference type="Proteomes" id="UP000192273">
    <property type="component" value="Chromosome"/>
</dbReference>
<keyword evidence="1" id="KW-0808">Transferase</keyword>